<gene>
    <name evidence="2" type="ORF">H8R27_14090</name>
</gene>
<organism evidence="2 3">
    <name type="scientific">Flavobacterium bernardetii</name>
    <dbReference type="NCBI Taxonomy" id="2813823"/>
    <lineage>
        <taxon>Bacteria</taxon>
        <taxon>Pseudomonadati</taxon>
        <taxon>Bacteroidota</taxon>
        <taxon>Flavobacteriia</taxon>
        <taxon>Flavobacteriales</taxon>
        <taxon>Flavobacteriaceae</taxon>
        <taxon>Flavobacterium</taxon>
    </lineage>
</organism>
<feature type="transmembrane region" description="Helical" evidence="1">
    <location>
        <begin position="161"/>
        <end position="182"/>
    </location>
</feature>
<feature type="transmembrane region" description="Helical" evidence="1">
    <location>
        <begin position="126"/>
        <end position="146"/>
    </location>
</feature>
<dbReference type="RefSeq" id="WP_166131008.1">
    <property type="nucleotide sequence ID" value="NZ_JAANOQ010000009.1"/>
</dbReference>
<protein>
    <recommendedName>
        <fullName evidence="4">Beta-carotene 15,15'-monooxygenase</fullName>
    </recommendedName>
</protein>
<evidence type="ECO:0000256" key="1">
    <source>
        <dbReference type="SAM" id="Phobius"/>
    </source>
</evidence>
<feature type="transmembrane region" description="Helical" evidence="1">
    <location>
        <begin position="81"/>
        <end position="97"/>
    </location>
</feature>
<reference evidence="2 3" key="1">
    <citation type="submission" date="2020-08" db="EMBL/GenBank/DDBJ databases">
        <title>Description of novel Flavobacterium F-408 isolate.</title>
        <authorList>
            <person name="Saticioglu I.B."/>
            <person name="Duman M."/>
            <person name="Altun S."/>
        </authorList>
    </citation>
    <scope>NUCLEOTIDE SEQUENCE [LARGE SCALE GENOMIC DNA]</scope>
    <source>
        <strain evidence="2 3">F-408</strain>
    </source>
</reference>
<keyword evidence="1" id="KW-0472">Membrane</keyword>
<proteinExistence type="predicted"/>
<comment type="caution">
    <text evidence="2">The sequence shown here is derived from an EMBL/GenBank/DDBJ whole genome shotgun (WGS) entry which is preliminary data.</text>
</comment>
<keyword evidence="1" id="KW-0812">Transmembrane</keyword>
<dbReference type="Proteomes" id="UP000605990">
    <property type="component" value="Unassembled WGS sequence"/>
</dbReference>
<evidence type="ECO:0000313" key="3">
    <source>
        <dbReference type="Proteomes" id="UP000605990"/>
    </source>
</evidence>
<feature type="transmembrane region" description="Helical" evidence="1">
    <location>
        <begin position="37"/>
        <end position="61"/>
    </location>
</feature>
<accession>A0ABR7J1W6</accession>
<evidence type="ECO:0008006" key="4">
    <source>
        <dbReference type="Google" id="ProtNLM"/>
    </source>
</evidence>
<dbReference type="EMBL" id="JACRUN010000010">
    <property type="protein sequence ID" value="MBC5836021.1"/>
    <property type="molecule type" value="Genomic_DNA"/>
</dbReference>
<evidence type="ECO:0000313" key="2">
    <source>
        <dbReference type="EMBL" id="MBC5836021.1"/>
    </source>
</evidence>
<name>A0ABR7J1W6_9FLAO</name>
<keyword evidence="3" id="KW-1185">Reference proteome</keyword>
<sequence length="205" mass="24577">MDELELLKKDWKKNDGQFKQVSENEIYGMLHKSSSSIVKWIFIISIVEFLILRLMDLSLFFDENLKNKLKQIHIYDIEKTATIINMVVLLGFIFYFYKNLKNISATSSVSNLMKDIIKTRRIVKYYVWYNLVIAGITGMIVIYFQSKYDNNLNVLLEKYESVFIVCCILLVLFLILIFYLFYKVLYGFLLRRLKRNYNELQKIEY</sequence>
<keyword evidence="1" id="KW-1133">Transmembrane helix</keyword>